<keyword evidence="3" id="KW-1003">Cell membrane</keyword>
<dbReference type="InterPro" id="IPR035892">
    <property type="entry name" value="C2_domain_sf"/>
</dbReference>
<dbReference type="Proteomes" id="UP000078561">
    <property type="component" value="Unassembled WGS sequence"/>
</dbReference>
<keyword evidence="7" id="KW-0378">Hydrolase</keyword>
<evidence type="ECO:0000256" key="13">
    <source>
        <dbReference type="ARBA" id="ARBA00024531"/>
    </source>
</evidence>
<dbReference type="CDD" id="cd00030">
    <property type="entry name" value="C2"/>
    <property type="match status" value="1"/>
</dbReference>
<dbReference type="InterPro" id="IPR029058">
    <property type="entry name" value="AB_hydrolase_fold"/>
</dbReference>
<proteinExistence type="predicted"/>
<dbReference type="Pfam" id="PF00168">
    <property type="entry name" value="C2"/>
    <property type="match status" value="1"/>
</dbReference>
<dbReference type="PANTHER" id="PTHR45792:SF8">
    <property type="entry name" value="DIACYLGLYCEROL LIPASE-ALPHA"/>
    <property type="match status" value="1"/>
</dbReference>
<evidence type="ECO:0000256" key="10">
    <source>
        <dbReference type="ARBA" id="ARBA00022989"/>
    </source>
</evidence>
<evidence type="ECO:0000256" key="5">
    <source>
        <dbReference type="ARBA" id="ARBA00022692"/>
    </source>
</evidence>
<evidence type="ECO:0000256" key="1">
    <source>
        <dbReference type="ARBA" id="ARBA00001913"/>
    </source>
</evidence>
<dbReference type="GO" id="GO:0046872">
    <property type="term" value="F:metal ion binding"/>
    <property type="evidence" value="ECO:0007669"/>
    <property type="project" value="UniProtKB-KW"/>
</dbReference>
<keyword evidence="8" id="KW-0106">Calcium</keyword>
<protein>
    <recommendedName>
        <fullName evidence="14">sn-1-specific diacylglycerol lipase</fullName>
        <ecNumber evidence="14">3.1.1.116</ecNumber>
    </recommendedName>
</protein>
<dbReference type="EC" id="3.1.1.116" evidence="14"/>
<evidence type="ECO:0000313" key="17">
    <source>
        <dbReference type="EMBL" id="SAM08494.1"/>
    </source>
</evidence>
<keyword evidence="12" id="KW-0472">Membrane</keyword>
<evidence type="ECO:0000256" key="6">
    <source>
        <dbReference type="ARBA" id="ARBA00022723"/>
    </source>
</evidence>
<evidence type="ECO:0000256" key="12">
    <source>
        <dbReference type="ARBA" id="ARBA00023136"/>
    </source>
</evidence>
<keyword evidence="6" id="KW-0479">Metal-binding</keyword>
<feature type="region of interest" description="Disordered" evidence="15">
    <location>
        <begin position="636"/>
        <end position="682"/>
    </location>
</feature>
<dbReference type="GO" id="GO:0005886">
    <property type="term" value="C:plasma membrane"/>
    <property type="evidence" value="ECO:0007669"/>
    <property type="project" value="UniProtKB-SubCell"/>
</dbReference>
<evidence type="ECO:0000256" key="7">
    <source>
        <dbReference type="ARBA" id="ARBA00022801"/>
    </source>
</evidence>
<dbReference type="InParanoid" id="A0A168SIR0"/>
<dbReference type="SUPFAM" id="SSF53474">
    <property type="entry name" value="alpha/beta-Hydrolases"/>
    <property type="match status" value="1"/>
</dbReference>
<dbReference type="PANTHER" id="PTHR45792">
    <property type="entry name" value="DIACYLGLYCEROL LIPASE HOMOLOG-RELATED"/>
    <property type="match status" value="1"/>
</dbReference>
<reference evidence="17" key="1">
    <citation type="submission" date="2016-04" db="EMBL/GenBank/DDBJ databases">
        <authorList>
            <person name="Evans L.H."/>
            <person name="Alamgir A."/>
            <person name="Owens N."/>
            <person name="Weber N.D."/>
            <person name="Virtaneva K."/>
            <person name="Barbian K."/>
            <person name="Babar A."/>
            <person name="Rosenke K."/>
        </authorList>
    </citation>
    <scope>NUCLEOTIDE SEQUENCE [LARGE SCALE GENOMIC DNA]</scope>
    <source>
        <strain evidence="17">CBS 101.48</strain>
    </source>
</reference>
<comment type="catalytic activity">
    <reaction evidence="13">
        <text>a 1,2-diacyl-sn-glycerol + H2O = a 2-acylglycerol + a fatty acid + H(+)</text>
        <dbReference type="Rhea" id="RHEA:33275"/>
        <dbReference type="ChEBI" id="CHEBI:15377"/>
        <dbReference type="ChEBI" id="CHEBI:15378"/>
        <dbReference type="ChEBI" id="CHEBI:17389"/>
        <dbReference type="ChEBI" id="CHEBI:17815"/>
        <dbReference type="ChEBI" id="CHEBI:28868"/>
        <dbReference type="EC" id="3.1.1.116"/>
    </reaction>
    <physiologicalReaction direction="left-to-right" evidence="13">
        <dbReference type="Rhea" id="RHEA:33276"/>
    </physiologicalReaction>
</comment>
<evidence type="ECO:0000259" key="16">
    <source>
        <dbReference type="PROSITE" id="PS50004"/>
    </source>
</evidence>
<dbReference type="SUPFAM" id="SSF49562">
    <property type="entry name" value="C2 domain (Calcium/lipid-binding domain, CaLB)"/>
    <property type="match status" value="1"/>
</dbReference>
<dbReference type="AlphaFoldDB" id="A0A168SIR0"/>
<feature type="domain" description="C2" evidence="16">
    <location>
        <begin position="1"/>
        <end position="114"/>
    </location>
</feature>
<dbReference type="OrthoDB" id="438440at2759"/>
<keyword evidence="10" id="KW-1133">Transmembrane helix</keyword>
<dbReference type="GO" id="GO:0046340">
    <property type="term" value="P:diacylglycerol catabolic process"/>
    <property type="evidence" value="ECO:0007669"/>
    <property type="project" value="TreeGrafter"/>
</dbReference>
<dbReference type="GO" id="GO:0019369">
    <property type="term" value="P:arachidonate metabolic process"/>
    <property type="evidence" value="ECO:0007669"/>
    <property type="project" value="TreeGrafter"/>
</dbReference>
<evidence type="ECO:0000256" key="15">
    <source>
        <dbReference type="SAM" id="MobiDB-lite"/>
    </source>
</evidence>
<feature type="compositionally biased region" description="Basic and acidic residues" evidence="15">
    <location>
        <begin position="653"/>
        <end position="663"/>
    </location>
</feature>
<comment type="cofactor">
    <cofactor evidence="1">
        <name>Ca(2+)</name>
        <dbReference type="ChEBI" id="CHEBI:29108"/>
    </cofactor>
</comment>
<gene>
    <name evidence="17" type="primary">ABSGL_14157.1 scaffold 14385</name>
</gene>
<evidence type="ECO:0000313" key="18">
    <source>
        <dbReference type="Proteomes" id="UP000078561"/>
    </source>
</evidence>
<dbReference type="Gene3D" id="2.60.40.150">
    <property type="entry name" value="C2 domain"/>
    <property type="match status" value="1"/>
</dbReference>
<keyword evidence="18" id="KW-1185">Reference proteome</keyword>
<dbReference type="InterPro" id="IPR002921">
    <property type="entry name" value="Fungal_lipase-type"/>
</dbReference>
<evidence type="ECO:0000256" key="3">
    <source>
        <dbReference type="ARBA" id="ARBA00022475"/>
    </source>
</evidence>
<organism evidence="17">
    <name type="scientific">Absidia glauca</name>
    <name type="common">Pin mould</name>
    <dbReference type="NCBI Taxonomy" id="4829"/>
    <lineage>
        <taxon>Eukaryota</taxon>
        <taxon>Fungi</taxon>
        <taxon>Fungi incertae sedis</taxon>
        <taxon>Mucoromycota</taxon>
        <taxon>Mucoromycotina</taxon>
        <taxon>Mucoromycetes</taxon>
        <taxon>Mucorales</taxon>
        <taxon>Cunninghamellaceae</taxon>
        <taxon>Absidia</taxon>
    </lineage>
</organism>
<evidence type="ECO:0000256" key="14">
    <source>
        <dbReference type="ARBA" id="ARBA00026104"/>
    </source>
</evidence>
<evidence type="ECO:0000256" key="2">
    <source>
        <dbReference type="ARBA" id="ARBA00004651"/>
    </source>
</evidence>
<dbReference type="GO" id="GO:0016298">
    <property type="term" value="F:lipase activity"/>
    <property type="evidence" value="ECO:0007669"/>
    <property type="project" value="TreeGrafter"/>
</dbReference>
<keyword evidence="4" id="KW-0597">Phosphoprotein</keyword>
<dbReference type="InterPro" id="IPR052214">
    <property type="entry name" value="DAG_Lipase-Related"/>
</dbReference>
<dbReference type="Pfam" id="PF01764">
    <property type="entry name" value="Lipase_3"/>
    <property type="match status" value="1"/>
</dbReference>
<evidence type="ECO:0000256" key="8">
    <source>
        <dbReference type="ARBA" id="ARBA00022837"/>
    </source>
</evidence>
<dbReference type="EMBL" id="LT554895">
    <property type="protein sequence ID" value="SAM08494.1"/>
    <property type="molecule type" value="Genomic_DNA"/>
</dbReference>
<dbReference type="Gene3D" id="3.40.50.1820">
    <property type="entry name" value="alpha/beta hydrolase"/>
    <property type="match status" value="1"/>
</dbReference>
<evidence type="ECO:0000256" key="11">
    <source>
        <dbReference type="ARBA" id="ARBA00023098"/>
    </source>
</evidence>
<dbReference type="OMA" id="IASYGWK"/>
<evidence type="ECO:0000256" key="9">
    <source>
        <dbReference type="ARBA" id="ARBA00022963"/>
    </source>
</evidence>
<name>A0A168SIR0_ABSGL</name>
<dbReference type="PROSITE" id="PS50004">
    <property type="entry name" value="C2"/>
    <property type="match status" value="1"/>
</dbReference>
<sequence>MSQFSLSNDNDDSGRLKIHLNSCYLHVKVTRPYIIITMGDQIYQTSISEYPDGRWNEGFEFSVSYHAQLFDTIQLDVYDSYMILPDRHVGRAEIRLIQLQDMPATFTSFYEVWDKKLSTGASSHAVRKTTMATNVGALQATISYRFLHIGDPQQQQQQLQQHDLDRQPMEDDLIFRKHLQQNRDTADILFHKYEEGSHANMDQLHLGTQGHTESRTTSSSSANTMLGSLGSWFGKGTASTSLGHPTDPTTDDLPTDILNDIDSSLKTYPLLDTLGSWTVSKETNQILRAIGKLLAAFGQGFELSNLQMLSGFAVVERFYQELPREQRTWDVVRDLSEIQVASHLWRYSMASYGWKGLNFIGKGNGYLSDAIRHHSDSKSVMEHLSLPPDDLLAYEFRNSGAFRPSYFVAHDPSTHSIVLSIRGTMVRPKLIAYCNRHSIGALYIVGHSLGAATASLLTIMLLDYMDELQKGQSLPFTLQCFGYAPACCVSLDLAEKYKDHIQSIVFADDVVSKLCYGTMMDLKQMIIAGAEAAQNLGISQFLWTGAAGKEKWKSAFEQVAECRQRCIDSMENPRLYVAGKVYQFWLDPTPKNPTRIVVERTSPKRVSSELILKTSIIMDHLPTNFDIAFRRATESMMTEPREQQDGVLDQEDESRTAEQELKHTSKRGGTDGSPMIDEQYTR</sequence>
<keyword evidence="5" id="KW-0812">Transmembrane</keyword>
<evidence type="ECO:0000256" key="4">
    <source>
        <dbReference type="ARBA" id="ARBA00022553"/>
    </source>
</evidence>
<dbReference type="InterPro" id="IPR000008">
    <property type="entry name" value="C2_dom"/>
</dbReference>
<keyword evidence="9" id="KW-0442">Lipid degradation</keyword>
<comment type="subcellular location">
    <subcellularLocation>
        <location evidence="2">Cell membrane</location>
        <topology evidence="2">Multi-pass membrane protein</topology>
    </subcellularLocation>
</comment>
<accession>A0A168SIR0</accession>
<keyword evidence="11" id="KW-0443">Lipid metabolism</keyword>